<dbReference type="PANTHER" id="PTHR46268:SF24">
    <property type="entry name" value="UNIVERSAL STRESS PROTEIN"/>
    <property type="match status" value="1"/>
</dbReference>
<keyword evidence="4" id="KW-1185">Reference proteome</keyword>
<evidence type="ECO:0000259" key="2">
    <source>
        <dbReference type="Pfam" id="PF00582"/>
    </source>
</evidence>
<protein>
    <submittedName>
        <fullName evidence="3">UspA domain-containing protein</fullName>
    </submittedName>
</protein>
<dbReference type="Gene3D" id="3.40.50.620">
    <property type="entry name" value="HUPs"/>
    <property type="match status" value="1"/>
</dbReference>
<dbReference type="Proteomes" id="UP000011511">
    <property type="component" value="Unassembled WGS sequence"/>
</dbReference>
<dbReference type="AlphaFoldDB" id="L9ZET8"/>
<dbReference type="PANTHER" id="PTHR46268">
    <property type="entry name" value="STRESS RESPONSE PROTEIN NHAX"/>
    <property type="match status" value="1"/>
</dbReference>
<dbReference type="SUPFAM" id="SSF52402">
    <property type="entry name" value="Adenine nucleotide alpha hydrolases-like"/>
    <property type="match status" value="1"/>
</dbReference>
<comment type="similarity">
    <text evidence="1">Belongs to the universal stress protein A family.</text>
</comment>
<dbReference type="CDD" id="cd00293">
    <property type="entry name" value="USP-like"/>
    <property type="match status" value="1"/>
</dbReference>
<evidence type="ECO:0000313" key="4">
    <source>
        <dbReference type="Proteomes" id="UP000011511"/>
    </source>
</evidence>
<accession>L9ZET8</accession>
<dbReference type="InterPro" id="IPR014729">
    <property type="entry name" value="Rossmann-like_a/b/a_fold"/>
</dbReference>
<dbReference type="Pfam" id="PF00582">
    <property type="entry name" value="Usp"/>
    <property type="match status" value="1"/>
</dbReference>
<comment type="caution">
    <text evidence="3">The sequence shown here is derived from an EMBL/GenBank/DDBJ whole genome shotgun (WGS) entry which is preliminary data.</text>
</comment>
<feature type="domain" description="UspA" evidence="2">
    <location>
        <begin position="18"/>
        <end position="154"/>
    </location>
</feature>
<evidence type="ECO:0000313" key="3">
    <source>
        <dbReference type="EMBL" id="ELY84127.1"/>
    </source>
</evidence>
<sequence>MWLRTTLKWVLPVAVDMHLLVALDDSEPGWAALEFACSEHPDDALTAVHAVDPTNSGYGEVAHLGPDVLLERQREAARELLADAEDRAADYGCALETETIVGQPSVAIVDYATTNDVDRIIVGSHGRTGVSRVLLGSVAERVARRAPVPVTIVR</sequence>
<dbReference type="EMBL" id="AOIK01000042">
    <property type="protein sequence ID" value="ELY84127.1"/>
    <property type="molecule type" value="Genomic_DNA"/>
</dbReference>
<evidence type="ECO:0000256" key="1">
    <source>
        <dbReference type="ARBA" id="ARBA00008791"/>
    </source>
</evidence>
<organism evidence="3 4">
    <name type="scientific">Natrinema altunense (strain JCM 12890 / CGMCC 1.3731 / AJ2)</name>
    <dbReference type="NCBI Taxonomy" id="1227494"/>
    <lineage>
        <taxon>Archaea</taxon>
        <taxon>Methanobacteriati</taxon>
        <taxon>Methanobacteriota</taxon>
        <taxon>Stenosarchaea group</taxon>
        <taxon>Halobacteria</taxon>
        <taxon>Halobacteriales</taxon>
        <taxon>Natrialbaceae</taxon>
        <taxon>Natrinema</taxon>
    </lineage>
</organism>
<proteinExistence type="inferred from homology"/>
<dbReference type="PRINTS" id="PR01438">
    <property type="entry name" value="UNVRSLSTRESS"/>
</dbReference>
<reference evidence="3 4" key="1">
    <citation type="journal article" date="2014" name="PLoS Genet.">
        <title>Phylogenetically driven sequencing of extremely halophilic archaea reveals strategies for static and dynamic osmo-response.</title>
        <authorList>
            <person name="Becker E.A."/>
            <person name="Seitzer P.M."/>
            <person name="Tritt A."/>
            <person name="Larsen D."/>
            <person name="Krusor M."/>
            <person name="Yao A.I."/>
            <person name="Wu D."/>
            <person name="Madern D."/>
            <person name="Eisen J.A."/>
            <person name="Darling A.E."/>
            <person name="Facciotti M.T."/>
        </authorList>
    </citation>
    <scope>NUCLEOTIDE SEQUENCE [LARGE SCALE GENOMIC DNA]</scope>
    <source>
        <strain evidence="3 4">JCM 12890</strain>
    </source>
</reference>
<dbReference type="PATRIC" id="fig|1227494.3.peg.3385"/>
<dbReference type="eggNOG" id="arCOG02053">
    <property type="taxonomic scope" value="Archaea"/>
</dbReference>
<dbReference type="InterPro" id="IPR006016">
    <property type="entry name" value="UspA"/>
</dbReference>
<dbReference type="InterPro" id="IPR006015">
    <property type="entry name" value="Universal_stress_UspA"/>
</dbReference>
<gene>
    <name evidence="3" type="ORF">C485_16820</name>
</gene>
<name>L9ZET8_NATA2</name>